<protein>
    <submittedName>
        <fullName evidence="1">Uncharacterized protein</fullName>
    </submittedName>
</protein>
<dbReference type="EMBL" id="AAWS01000001">
    <property type="protein sequence ID" value="EAY31843.1"/>
    <property type="molecule type" value="Genomic_DNA"/>
</dbReference>
<name>A1ZC41_MICM2</name>
<dbReference type="Proteomes" id="UP000004095">
    <property type="component" value="Unassembled WGS sequence"/>
</dbReference>
<keyword evidence="2" id="KW-1185">Reference proteome</keyword>
<reference evidence="1 2" key="1">
    <citation type="submission" date="2007-01" db="EMBL/GenBank/DDBJ databases">
        <authorList>
            <person name="Haygood M."/>
            <person name="Podell S."/>
            <person name="Anderson C."/>
            <person name="Hopkinson B."/>
            <person name="Roe K."/>
            <person name="Barbeau K."/>
            <person name="Gaasterland T."/>
            <person name="Ferriera S."/>
            <person name="Johnson J."/>
            <person name="Kravitz S."/>
            <person name="Beeson K."/>
            <person name="Sutton G."/>
            <person name="Rogers Y.-H."/>
            <person name="Friedman R."/>
            <person name="Frazier M."/>
            <person name="Venter J.C."/>
        </authorList>
    </citation>
    <scope>NUCLEOTIDE SEQUENCE [LARGE SCALE GENOMIC DNA]</scope>
    <source>
        <strain evidence="1 2">ATCC 23134</strain>
    </source>
</reference>
<organism evidence="1 2">
    <name type="scientific">Microscilla marina ATCC 23134</name>
    <dbReference type="NCBI Taxonomy" id="313606"/>
    <lineage>
        <taxon>Bacteria</taxon>
        <taxon>Pseudomonadati</taxon>
        <taxon>Bacteroidota</taxon>
        <taxon>Cytophagia</taxon>
        <taxon>Cytophagales</taxon>
        <taxon>Microscillaceae</taxon>
        <taxon>Microscilla</taxon>
    </lineage>
</organism>
<evidence type="ECO:0000313" key="1">
    <source>
        <dbReference type="EMBL" id="EAY31843.1"/>
    </source>
</evidence>
<proteinExistence type="predicted"/>
<gene>
    <name evidence="1" type="ORF">M23134_01872</name>
</gene>
<comment type="caution">
    <text evidence="1">The sequence shown here is derived from an EMBL/GenBank/DDBJ whole genome shotgun (WGS) entry which is preliminary data.</text>
</comment>
<dbReference type="RefSeq" id="WP_002692578.1">
    <property type="nucleotide sequence ID" value="NZ_AAWS01000001.1"/>
</dbReference>
<evidence type="ECO:0000313" key="2">
    <source>
        <dbReference type="Proteomes" id="UP000004095"/>
    </source>
</evidence>
<accession>A1ZC41</accession>
<sequence length="211" mass="24485">MGSLAIVLMFIFLFGLIFIAPVLHAKDTLRKVEQFMLYLASNLSLEFHKKPLAKKDQKIGYPDVSGEINQRAVHVYVEDTSITKEEKHQIYVEVPCHNLLHHAFKIYKRDMFTEILRPAYDHSDAYEQEDFVMEKYALESEEYGFFAHFLNDDVCDTLVDAQELVQGIFELNHGMLTYKEPTNTFGEDKADRIEKIVKVSIQIAERVDAMD</sequence>
<dbReference type="AlphaFoldDB" id="A1ZC41"/>